<dbReference type="AlphaFoldDB" id="A0A9J5YKX3"/>
<sequence length="134" mass="14821">MSCIKSHKLQLFTRPRGSDIPTWVWKFYVAYGALIPQRKKQVATFKLVDDVVVRGKKVLCDSTIINEVLECTNNIADAHPYKMKTKSLEGIKAGSSFSYVMALQGGDGHEVQVAPDLPSLPGVDHRDMQTSSSP</sequence>
<dbReference type="EMBL" id="JACXVP010000006">
    <property type="protein sequence ID" value="KAG5600645.1"/>
    <property type="molecule type" value="Genomic_DNA"/>
</dbReference>
<gene>
    <name evidence="1" type="ORF">H5410_032015</name>
</gene>
<dbReference type="Proteomes" id="UP000824120">
    <property type="component" value="Chromosome 6"/>
</dbReference>
<keyword evidence="2" id="KW-1185">Reference proteome</keyword>
<comment type="caution">
    <text evidence="1">The sequence shown here is derived from an EMBL/GenBank/DDBJ whole genome shotgun (WGS) entry which is preliminary data.</text>
</comment>
<reference evidence="1 2" key="1">
    <citation type="submission" date="2020-09" db="EMBL/GenBank/DDBJ databases">
        <title>De no assembly of potato wild relative species, Solanum commersonii.</title>
        <authorList>
            <person name="Cho K."/>
        </authorList>
    </citation>
    <scope>NUCLEOTIDE SEQUENCE [LARGE SCALE GENOMIC DNA]</scope>
    <source>
        <strain evidence="1">LZ3.2</strain>
        <tissue evidence="1">Leaf</tissue>
    </source>
</reference>
<organism evidence="1 2">
    <name type="scientific">Solanum commersonii</name>
    <name type="common">Commerson's wild potato</name>
    <name type="synonym">Commerson's nightshade</name>
    <dbReference type="NCBI Taxonomy" id="4109"/>
    <lineage>
        <taxon>Eukaryota</taxon>
        <taxon>Viridiplantae</taxon>
        <taxon>Streptophyta</taxon>
        <taxon>Embryophyta</taxon>
        <taxon>Tracheophyta</taxon>
        <taxon>Spermatophyta</taxon>
        <taxon>Magnoliopsida</taxon>
        <taxon>eudicotyledons</taxon>
        <taxon>Gunneridae</taxon>
        <taxon>Pentapetalae</taxon>
        <taxon>asterids</taxon>
        <taxon>lamiids</taxon>
        <taxon>Solanales</taxon>
        <taxon>Solanaceae</taxon>
        <taxon>Solanoideae</taxon>
        <taxon>Solaneae</taxon>
        <taxon>Solanum</taxon>
    </lineage>
</organism>
<evidence type="ECO:0000313" key="1">
    <source>
        <dbReference type="EMBL" id="KAG5600645.1"/>
    </source>
</evidence>
<proteinExistence type="predicted"/>
<protein>
    <submittedName>
        <fullName evidence="1">Uncharacterized protein</fullName>
    </submittedName>
</protein>
<dbReference type="PANTHER" id="PTHR33180:SF31">
    <property type="entry name" value="POLYPROTEIN PROTEIN"/>
    <property type="match status" value="1"/>
</dbReference>
<name>A0A9J5YKX3_SOLCO</name>
<evidence type="ECO:0000313" key="2">
    <source>
        <dbReference type="Proteomes" id="UP000824120"/>
    </source>
</evidence>
<accession>A0A9J5YKX3</accession>
<dbReference type="PANTHER" id="PTHR33180">
    <property type="entry name" value="PHOTOSYSTEM II CP43 REACTION CENTER PROTEIN"/>
    <property type="match status" value="1"/>
</dbReference>